<evidence type="ECO:0000313" key="3">
    <source>
        <dbReference type="Proteomes" id="UP000572680"/>
    </source>
</evidence>
<sequence>MSNVLAVAAVTSTLRFLLDKALGADEPGQVGGAKVTTLRPDRLRDTSVAEDVAAGINLYLYHVAPNQAFGQRNLPTRRSDGSLARRPNAALDLNYLLTFYGDDTKLEAQRLLARAVAQLARVPILTRDLVRDAMTALAGQPGTDLGFLAKADLADAAETVKLAPQPLLLEELSKLWSVLFQTPYLLSVAYTATVVVVEAAVTPSHSLPVRHLDLQVRPDIWPRLHRVVPVGGPDVPVTAGTVLTLHGSGLRGARTRVRIGTVSLPVQEGGPASLTVALGVEVPAGESTIHLLHLSEPSPDGAPGRVTAWSNHLPLLVRPTVSVGSVAEDKITLQLSPPLFPGQRAELVLTGASGQTTILPLRAPDEGQPAQAAVSVSRGAVPDGEWLVRVHVDGVSSLPERDGEVYSAPKLVLPP</sequence>
<dbReference type="RefSeq" id="WP_182848487.1">
    <property type="nucleotide sequence ID" value="NZ_BAAALP010000060.1"/>
</dbReference>
<dbReference type="InterPro" id="IPR025351">
    <property type="entry name" value="Pvc16_N"/>
</dbReference>
<proteinExistence type="predicted"/>
<name>A0A7W3QRA7_ACTNM</name>
<dbReference type="Proteomes" id="UP000572680">
    <property type="component" value="Unassembled WGS sequence"/>
</dbReference>
<dbReference type="EMBL" id="JACJIA010000016">
    <property type="protein sequence ID" value="MBA8956590.1"/>
    <property type="molecule type" value="Genomic_DNA"/>
</dbReference>
<organism evidence="2 3">
    <name type="scientific">Actinomadura namibiensis</name>
    <dbReference type="NCBI Taxonomy" id="182080"/>
    <lineage>
        <taxon>Bacteria</taxon>
        <taxon>Bacillati</taxon>
        <taxon>Actinomycetota</taxon>
        <taxon>Actinomycetes</taxon>
        <taxon>Streptosporangiales</taxon>
        <taxon>Thermomonosporaceae</taxon>
        <taxon>Actinomadura</taxon>
    </lineage>
</organism>
<protein>
    <recommendedName>
        <fullName evidence="1">Pvc16 N-terminal domain-containing protein</fullName>
    </recommendedName>
</protein>
<feature type="domain" description="Pvc16 N-terminal" evidence="1">
    <location>
        <begin position="9"/>
        <end position="210"/>
    </location>
</feature>
<evidence type="ECO:0000313" key="2">
    <source>
        <dbReference type="EMBL" id="MBA8956590.1"/>
    </source>
</evidence>
<dbReference type="Pfam" id="PF14065">
    <property type="entry name" value="Pvc16_N"/>
    <property type="match status" value="1"/>
</dbReference>
<keyword evidence="3" id="KW-1185">Reference proteome</keyword>
<reference evidence="2 3" key="1">
    <citation type="submission" date="2020-08" db="EMBL/GenBank/DDBJ databases">
        <title>Genomic Encyclopedia of Type Strains, Phase IV (KMG-IV): sequencing the most valuable type-strain genomes for metagenomic binning, comparative biology and taxonomic classification.</title>
        <authorList>
            <person name="Goeker M."/>
        </authorList>
    </citation>
    <scope>NUCLEOTIDE SEQUENCE [LARGE SCALE GENOMIC DNA]</scope>
    <source>
        <strain evidence="2 3">DSM 44197</strain>
    </source>
</reference>
<comment type="caution">
    <text evidence="2">The sequence shown here is derived from an EMBL/GenBank/DDBJ whole genome shotgun (WGS) entry which is preliminary data.</text>
</comment>
<evidence type="ECO:0000259" key="1">
    <source>
        <dbReference type="Pfam" id="PF14065"/>
    </source>
</evidence>
<accession>A0A7W3QRA7</accession>
<dbReference type="AlphaFoldDB" id="A0A7W3QRA7"/>
<gene>
    <name evidence="2" type="ORF">HNR61_008273</name>
</gene>